<keyword evidence="10" id="KW-0520">NAD</keyword>
<accession>A0A817VS31</accession>
<dbReference type="GO" id="GO:0005576">
    <property type="term" value="C:extracellular region"/>
    <property type="evidence" value="ECO:0007669"/>
    <property type="project" value="UniProtKB-SubCell"/>
</dbReference>
<dbReference type="Pfam" id="PF01129">
    <property type="entry name" value="ART"/>
    <property type="match status" value="1"/>
</dbReference>
<keyword evidence="7" id="KW-0548">Nucleotidyltransferase</keyword>
<dbReference type="GO" id="GO:0003950">
    <property type="term" value="F:NAD+ poly-ADP-ribosyltransferase activity"/>
    <property type="evidence" value="ECO:0007669"/>
    <property type="project" value="TreeGrafter"/>
</dbReference>
<organism evidence="11 13">
    <name type="scientific">Rotaria socialis</name>
    <dbReference type="NCBI Taxonomy" id="392032"/>
    <lineage>
        <taxon>Eukaryota</taxon>
        <taxon>Metazoa</taxon>
        <taxon>Spiralia</taxon>
        <taxon>Gnathifera</taxon>
        <taxon>Rotifera</taxon>
        <taxon>Eurotatoria</taxon>
        <taxon>Bdelloidea</taxon>
        <taxon>Philodinida</taxon>
        <taxon>Philodinidae</taxon>
        <taxon>Rotaria</taxon>
    </lineage>
</organism>
<keyword evidence="8" id="KW-0843">Virulence</keyword>
<evidence type="ECO:0000256" key="3">
    <source>
        <dbReference type="ARBA" id="ARBA00022525"/>
    </source>
</evidence>
<keyword evidence="4" id="KW-0800">Toxin</keyword>
<dbReference type="GO" id="GO:0090729">
    <property type="term" value="F:toxin activity"/>
    <property type="evidence" value="ECO:0007669"/>
    <property type="project" value="UniProtKB-KW"/>
</dbReference>
<gene>
    <name evidence="11" type="ORF">FME351_LOCUS3772</name>
    <name evidence="12" type="ORF">TSG867_LOCUS30184</name>
</gene>
<dbReference type="Proteomes" id="UP000663862">
    <property type="component" value="Unassembled WGS sequence"/>
</dbReference>
<dbReference type="EC" id="2.4.2.31" evidence="10"/>
<dbReference type="PANTHER" id="PTHR10339">
    <property type="entry name" value="ADP-RIBOSYLTRANSFERASE"/>
    <property type="match status" value="1"/>
</dbReference>
<keyword evidence="3" id="KW-0964">Secreted</keyword>
<evidence type="ECO:0000313" key="13">
    <source>
        <dbReference type="Proteomes" id="UP000663869"/>
    </source>
</evidence>
<evidence type="ECO:0000256" key="1">
    <source>
        <dbReference type="ARBA" id="ARBA00004613"/>
    </source>
</evidence>
<proteinExistence type="inferred from homology"/>
<reference evidence="11" key="1">
    <citation type="submission" date="2021-02" db="EMBL/GenBank/DDBJ databases">
        <authorList>
            <person name="Nowell W R."/>
        </authorList>
    </citation>
    <scope>NUCLEOTIDE SEQUENCE</scope>
</reference>
<dbReference type="InterPro" id="IPR050999">
    <property type="entry name" value="ADP-ribosyltransferase_ARG"/>
</dbReference>
<dbReference type="PANTHER" id="PTHR10339:SF25">
    <property type="entry name" value="SECRETED EXOENZYME S"/>
    <property type="match status" value="1"/>
</dbReference>
<evidence type="ECO:0000313" key="12">
    <source>
        <dbReference type="EMBL" id="CAF4641023.1"/>
    </source>
</evidence>
<evidence type="ECO:0000256" key="2">
    <source>
        <dbReference type="ARBA" id="ARBA00009558"/>
    </source>
</evidence>
<keyword evidence="5 10" id="KW-0328">Glycosyltransferase</keyword>
<dbReference type="GO" id="GO:0016779">
    <property type="term" value="F:nucleotidyltransferase activity"/>
    <property type="evidence" value="ECO:0007669"/>
    <property type="project" value="UniProtKB-KW"/>
</dbReference>
<evidence type="ECO:0000256" key="9">
    <source>
        <dbReference type="ARBA" id="ARBA00047597"/>
    </source>
</evidence>
<dbReference type="Gene3D" id="3.90.176.10">
    <property type="entry name" value="Toxin ADP-ribosyltransferase, Chain A, domain 1"/>
    <property type="match status" value="1"/>
</dbReference>
<evidence type="ECO:0000256" key="6">
    <source>
        <dbReference type="ARBA" id="ARBA00022679"/>
    </source>
</evidence>
<evidence type="ECO:0000256" key="7">
    <source>
        <dbReference type="ARBA" id="ARBA00022695"/>
    </source>
</evidence>
<keyword evidence="10" id="KW-0521">NADP</keyword>
<comment type="caution">
    <text evidence="11">The sequence shown here is derived from an EMBL/GenBank/DDBJ whole genome shotgun (WGS) entry which is preliminary data.</text>
</comment>
<dbReference type="EMBL" id="CAJOBQ010004654">
    <property type="protein sequence ID" value="CAF4641023.1"/>
    <property type="molecule type" value="Genomic_DNA"/>
</dbReference>
<evidence type="ECO:0000256" key="8">
    <source>
        <dbReference type="ARBA" id="ARBA00023026"/>
    </source>
</evidence>
<evidence type="ECO:0000256" key="5">
    <source>
        <dbReference type="ARBA" id="ARBA00022676"/>
    </source>
</evidence>
<dbReference type="GO" id="GO:0106274">
    <property type="term" value="F:NAD+-protein-arginine ADP-ribosyltransferase activity"/>
    <property type="evidence" value="ECO:0007669"/>
    <property type="project" value="UniProtKB-EC"/>
</dbReference>
<name>A0A817VS31_9BILA</name>
<comment type="similarity">
    <text evidence="2 10">Belongs to the Arg-specific ADP-ribosyltransferase family.</text>
</comment>
<dbReference type="SUPFAM" id="SSF56399">
    <property type="entry name" value="ADP-ribosylation"/>
    <property type="match status" value="1"/>
</dbReference>
<sequence length="244" mass="28383">MGDGFRIHRFIDAGEEPSKLLIPIEGYEKKDLVSLKEAIEPIKNLLHNTDRMVDIALQNSNEPPDGITTDESAAIHIYTIQWPDTHDSLYKLLNRALRDERRNELKPWFSYLKLILTALYKLPPIKKTLWRAVRGNMNNEYKEYKIWWGFSSCTESRNVADQFLKSSEECTLFKIECISGRCIESYSYFKEEKEILLMPGTYLRILGKRTEANGLHIIELLETKPPYQLITPPFTSEAFHSILP</sequence>
<dbReference type="AlphaFoldDB" id="A0A817VS31"/>
<protein>
    <recommendedName>
        <fullName evidence="10">NAD(P)(+)--arginine ADP-ribosyltransferase</fullName>
        <ecNumber evidence="10">2.4.2.31</ecNumber>
    </recommendedName>
    <alternativeName>
        <fullName evidence="10">Mono(ADP-ribosyl)transferase</fullName>
    </alternativeName>
</protein>
<keyword evidence="6 10" id="KW-0808">Transferase</keyword>
<evidence type="ECO:0000256" key="10">
    <source>
        <dbReference type="RuleBase" id="RU361228"/>
    </source>
</evidence>
<dbReference type="InterPro" id="IPR000768">
    <property type="entry name" value="ART"/>
</dbReference>
<dbReference type="EMBL" id="CAJNYU010000231">
    <property type="protein sequence ID" value="CAF3342957.1"/>
    <property type="molecule type" value="Genomic_DNA"/>
</dbReference>
<dbReference type="Proteomes" id="UP000663869">
    <property type="component" value="Unassembled WGS sequence"/>
</dbReference>
<evidence type="ECO:0000313" key="11">
    <source>
        <dbReference type="EMBL" id="CAF3342957.1"/>
    </source>
</evidence>
<dbReference type="PROSITE" id="PS51996">
    <property type="entry name" value="TR_MART"/>
    <property type="match status" value="1"/>
</dbReference>
<evidence type="ECO:0000256" key="4">
    <source>
        <dbReference type="ARBA" id="ARBA00022656"/>
    </source>
</evidence>
<comment type="catalytic activity">
    <reaction evidence="9 10">
        <text>L-arginyl-[protein] + NAD(+) = N(omega)-(ADP-D-ribosyl)-L-arginyl-[protein] + nicotinamide + H(+)</text>
        <dbReference type="Rhea" id="RHEA:19149"/>
        <dbReference type="Rhea" id="RHEA-COMP:10532"/>
        <dbReference type="Rhea" id="RHEA-COMP:15087"/>
        <dbReference type="ChEBI" id="CHEBI:15378"/>
        <dbReference type="ChEBI" id="CHEBI:17154"/>
        <dbReference type="ChEBI" id="CHEBI:29965"/>
        <dbReference type="ChEBI" id="CHEBI:57540"/>
        <dbReference type="ChEBI" id="CHEBI:142554"/>
        <dbReference type="EC" id="2.4.2.31"/>
    </reaction>
</comment>
<comment type="subcellular location">
    <subcellularLocation>
        <location evidence="1">Secreted</location>
    </subcellularLocation>
</comment>